<evidence type="ECO:0000313" key="3">
    <source>
        <dbReference type="Proteomes" id="UP000054337"/>
    </source>
</evidence>
<name>W7ECK2_BIPV3</name>
<protein>
    <submittedName>
        <fullName evidence="2">Uncharacterized protein</fullName>
    </submittedName>
</protein>
<evidence type="ECO:0000313" key="2">
    <source>
        <dbReference type="EMBL" id="EUN21902.1"/>
    </source>
</evidence>
<accession>W7ECK2</accession>
<dbReference type="Proteomes" id="UP000054337">
    <property type="component" value="Unassembled WGS sequence"/>
</dbReference>
<evidence type="ECO:0000256" key="1">
    <source>
        <dbReference type="SAM" id="MobiDB-lite"/>
    </source>
</evidence>
<reference evidence="2 3" key="1">
    <citation type="journal article" date="2013" name="PLoS Genet.">
        <title>Comparative genome structure, secondary metabolite, and effector coding capacity across Cochliobolus pathogens.</title>
        <authorList>
            <person name="Condon B.J."/>
            <person name="Leng Y."/>
            <person name="Wu D."/>
            <person name="Bushley K.E."/>
            <person name="Ohm R.A."/>
            <person name="Otillar R."/>
            <person name="Martin J."/>
            <person name="Schackwitz W."/>
            <person name="Grimwood J."/>
            <person name="MohdZainudin N."/>
            <person name="Xue C."/>
            <person name="Wang R."/>
            <person name="Manning V.A."/>
            <person name="Dhillon B."/>
            <person name="Tu Z.J."/>
            <person name="Steffenson B.J."/>
            <person name="Salamov A."/>
            <person name="Sun H."/>
            <person name="Lowry S."/>
            <person name="LaButti K."/>
            <person name="Han J."/>
            <person name="Copeland A."/>
            <person name="Lindquist E."/>
            <person name="Barry K."/>
            <person name="Schmutz J."/>
            <person name="Baker S.E."/>
            <person name="Ciuffetti L.M."/>
            <person name="Grigoriev I.V."/>
            <person name="Zhong S."/>
            <person name="Turgeon B.G."/>
        </authorList>
    </citation>
    <scope>NUCLEOTIDE SEQUENCE [LARGE SCALE GENOMIC DNA]</scope>
    <source>
        <strain evidence="2 3">FI3</strain>
    </source>
</reference>
<dbReference type="HOGENOM" id="CLU_676125_0_0_1"/>
<organism evidence="2 3">
    <name type="scientific">Bipolaris victoriae (strain FI3)</name>
    <name type="common">Victoria blight of oats agent</name>
    <name type="synonym">Cochliobolus victoriae</name>
    <dbReference type="NCBI Taxonomy" id="930091"/>
    <lineage>
        <taxon>Eukaryota</taxon>
        <taxon>Fungi</taxon>
        <taxon>Dikarya</taxon>
        <taxon>Ascomycota</taxon>
        <taxon>Pezizomycotina</taxon>
        <taxon>Dothideomycetes</taxon>
        <taxon>Pleosporomycetidae</taxon>
        <taxon>Pleosporales</taxon>
        <taxon>Pleosporineae</taxon>
        <taxon>Pleosporaceae</taxon>
        <taxon>Bipolaris</taxon>
    </lineage>
</organism>
<dbReference type="AlphaFoldDB" id="W7ECK2"/>
<dbReference type="EMBL" id="KI968829">
    <property type="protein sequence ID" value="EUN21902.1"/>
    <property type="molecule type" value="Genomic_DNA"/>
</dbReference>
<proteinExistence type="predicted"/>
<feature type="region of interest" description="Disordered" evidence="1">
    <location>
        <begin position="1"/>
        <end position="23"/>
    </location>
</feature>
<keyword evidence="3" id="KW-1185">Reference proteome</keyword>
<gene>
    <name evidence="2" type="ORF">COCVIDRAFT_20297</name>
</gene>
<dbReference type="GeneID" id="26252511"/>
<sequence length="407" mass="44788">MLCRFYTGENTDNSDKGEHEGCEGDDCDPGDNWDQDGGSGGGGGGGGGCKIGLRCDICVGFHCIKLVPIVSAIKEPCVRLVKPKTATHVASTKPGTTCNSLHCPIRCGCDCGGEDAQEKERYENKKDEICIPDIYQSIANPAYRITQVRQVVYLMADAAEAASRGNLVFSAERSCEQYRGFVSKSSVHNTIELNFSWDELHKAGLNVLAYMVTKANCRGKLNRGEFNKQLLQIIDSCHHDTIADKLGSILTNNCLSWRIDPEINKTAGRHRHHLSDSHDGSHILIYLDLAFLRPRRAVNQGSISTPLQRLDRMAFLGGTRDTANTALPTTKLTTYAAWRLDGRAEVGTTKVVDDICHYITSIDHEDASDRDQVRELKYDKYASATCRRADKVTASGLTNHFLPVTCT</sequence>
<dbReference type="RefSeq" id="XP_014551456.1">
    <property type="nucleotide sequence ID" value="XM_014695970.1"/>
</dbReference>
<feature type="compositionally biased region" description="Basic and acidic residues" evidence="1">
    <location>
        <begin position="13"/>
        <end position="22"/>
    </location>
</feature>